<name>A0A6J5ZJ25_9ZZZZ</name>
<dbReference type="InterPro" id="IPR036974">
    <property type="entry name" value="PUA_sf"/>
</dbReference>
<dbReference type="EC" id="5.4.99.25" evidence="1"/>
<dbReference type="InterPro" id="IPR014780">
    <property type="entry name" value="tRNA_psdUridine_synth_TruB"/>
</dbReference>
<evidence type="ECO:0000256" key="3">
    <source>
        <dbReference type="ARBA" id="ARBA00023235"/>
    </source>
</evidence>
<evidence type="ECO:0000256" key="1">
    <source>
        <dbReference type="ARBA" id="ARBA00012787"/>
    </source>
</evidence>
<sequence length="291" mass="30794">MTDGFLVVDKAPGMTSHDVVAVARKALGTRKVGHAGTLDPTATGVLVLGFGNGTRLLQYITDGDKSYTATVVLGASTITDDREGEVISEVSASHISDEDITSGLAKMVGEIQQRPSSVSAVKVAGERAYDRVRAGEVFELAARTITISSLNVLEIRRPGSRIEIDIDVTCSAGTFIRAIARDLGCDLQVGGHLSTLRRTRVAGFPISQAISFDELKAQNFAPLALSDVARATFPVRELALDEVSELSFGRPLTSNPSDEIFAALSPDNRLIALLKNEASKAKPIAVFAAAN</sequence>
<dbReference type="AlphaFoldDB" id="A0A6J5ZJ25"/>
<dbReference type="Pfam" id="PF16198">
    <property type="entry name" value="TruB_C_2"/>
    <property type="match status" value="1"/>
</dbReference>
<gene>
    <name evidence="7" type="ORF">UFOPK3574_00950</name>
</gene>
<feature type="domain" description="tRNA pseudouridylate synthase B C-terminal" evidence="6">
    <location>
        <begin position="177"/>
        <end position="217"/>
    </location>
</feature>
<dbReference type="Gene3D" id="3.30.2350.10">
    <property type="entry name" value="Pseudouridine synthase"/>
    <property type="match status" value="1"/>
</dbReference>
<accession>A0A6J5ZJ25</accession>
<dbReference type="PANTHER" id="PTHR13767">
    <property type="entry name" value="TRNA-PSEUDOURIDINE SYNTHASE"/>
    <property type="match status" value="1"/>
</dbReference>
<dbReference type="SUPFAM" id="SSF55120">
    <property type="entry name" value="Pseudouridine synthase"/>
    <property type="match status" value="1"/>
</dbReference>
<dbReference type="Pfam" id="PF01509">
    <property type="entry name" value="TruB_N"/>
    <property type="match status" value="1"/>
</dbReference>
<dbReference type="InterPro" id="IPR020103">
    <property type="entry name" value="PsdUridine_synth_cat_dom_sf"/>
</dbReference>
<evidence type="ECO:0000256" key="2">
    <source>
        <dbReference type="ARBA" id="ARBA00022694"/>
    </source>
</evidence>
<feature type="domain" description="tRNA pseudouridine synthase II TruB subfamily 2 C-terminal" evidence="5">
    <location>
        <begin position="233"/>
        <end position="287"/>
    </location>
</feature>
<dbReference type="GO" id="GO:1990481">
    <property type="term" value="P:mRNA pseudouridine synthesis"/>
    <property type="evidence" value="ECO:0007669"/>
    <property type="project" value="TreeGrafter"/>
</dbReference>
<dbReference type="GO" id="GO:0003723">
    <property type="term" value="F:RNA binding"/>
    <property type="evidence" value="ECO:0007669"/>
    <property type="project" value="InterPro"/>
</dbReference>
<dbReference type="EMBL" id="CAESAF010000129">
    <property type="protein sequence ID" value="CAB4341388.1"/>
    <property type="molecule type" value="Genomic_DNA"/>
</dbReference>
<dbReference type="HAMAP" id="MF_01080">
    <property type="entry name" value="TruB_bact"/>
    <property type="match status" value="1"/>
</dbReference>
<evidence type="ECO:0000259" key="4">
    <source>
        <dbReference type="Pfam" id="PF01509"/>
    </source>
</evidence>
<evidence type="ECO:0000259" key="6">
    <source>
        <dbReference type="Pfam" id="PF16198"/>
    </source>
</evidence>
<keyword evidence="3" id="KW-0413">Isomerase</keyword>
<dbReference type="GO" id="GO:0160148">
    <property type="term" value="F:tRNA pseudouridine(55) synthase activity"/>
    <property type="evidence" value="ECO:0007669"/>
    <property type="project" value="UniProtKB-EC"/>
</dbReference>
<evidence type="ECO:0000313" key="7">
    <source>
        <dbReference type="EMBL" id="CAB4341388.1"/>
    </source>
</evidence>
<keyword evidence="2" id="KW-0819">tRNA processing</keyword>
<dbReference type="PANTHER" id="PTHR13767:SF2">
    <property type="entry name" value="PSEUDOURIDYLATE SYNTHASE TRUB1"/>
    <property type="match status" value="1"/>
</dbReference>
<evidence type="ECO:0000259" key="5">
    <source>
        <dbReference type="Pfam" id="PF09142"/>
    </source>
</evidence>
<dbReference type="SUPFAM" id="SSF88697">
    <property type="entry name" value="PUA domain-like"/>
    <property type="match status" value="1"/>
</dbReference>
<dbReference type="InterPro" id="IPR015947">
    <property type="entry name" value="PUA-like_sf"/>
</dbReference>
<dbReference type="NCBIfam" id="TIGR00431">
    <property type="entry name" value="TruB"/>
    <property type="match status" value="1"/>
</dbReference>
<protein>
    <recommendedName>
        <fullName evidence="1">tRNA pseudouridine(55) synthase</fullName>
        <ecNumber evidence="1">5.4.99.25</ecNumber>
    </recommendedName>
</protein>
<dbReference type="Pfam" id="PF09142">
    <property type="entry name" value="TruB_C"/>
    <property type="match status" value="1"/>
</dbReference>
<dbReference type="InterPro" id="IPR015225">
    <property type="entry name" value="tRNA_psdUridine_synth_fam2_C"/>
</dbReference>
<dbReference type="GO" id="GO:0006400">
    <property type="term" value="P:tRNA modification"/>
    <property type="evidence" value="ECO:0007669"/>
    <property type="project" value="TreeGrafter"/>
</dbReference>
<dbReference type="InterPro" id="IPR002501">
    <property type="entry name" value="PsdUridine_synth_N"/>
</dbReference>
<feature type="domain" description="Pseudouridine synthase II N-terminal" evidence="4">
    <location>
        <begin position="24"/>
        <end position="176"/>
    </location>
</feature>
<reference evidence="7" key="1">
    <citation type="submission" date="2020-05" db="EMBL/GenBank/DDBJ databases">
        <authorList>
            <person name="Chiriac C."/>
            <person name="Salcher M."/>
            <person name="Ghai R."/>
            <person name="Kavagutti S V."/>
        </authorList>
    </citation>
    <scope>NUCLEOTIDE SEQUENCE</scope>
</reference>
<dbReference type="Gene3D" id="2.30.130.10">
    <property type="entry name" value="PUA domain"/>
    <property type="match status" value="1"/>
</dbReference>
<dbReference type="InterPro" id="IPR032819">
    <property type="entry name" value="TruB_C"/>
</dbReference>
<organism evidence="7">
    <name type="scientific">freshwater metagenome</name>
    <dbReference type="NCBI Taxonomy" id="449393"/>
    <lineage>
        <taxon>unclassified sequences</taxon>
        <taxon>metagenomes</taxon>
        <taxon>ecological metagenomes</taxon>
    </lineage>
</organism>
<proteinExistence type="inferred from homology"/>
<dbReference type="CDD" id="cd02573">
    <property type="entry name" value="PseudoU_synth_EcTruB"/>
    <property type="match status" value="1"/>
</dbReference>